<feature type="non-terminal residue" evidence="1">
    <location>
        <position position="95"/>
    </location>
</feature>
<gene>
    <name evidence="1" type="ORF">DHETER_LOCUS5499</name>
</gene>
<dbReference type="EMBL" id="CAJVPU010006151">
    <property type="protein sequence ID" value="CAG8557488.1"/>
    <property type="molecule type" value="Genomic_DNA"/>
</dbReference>
<accession>A0ACA9M0U4</accession>
<dbReference type="Proteomes" id="UP000789702">
    <property type="component" value="Unassembled WGS sequence"/>
</dbReference>
<name>A0ACA9M0U4_9GLOM</name>
<protein>
    <submittedName>
        <fullName evidence="1">1972_t:CDS:1</fullName>
    </submittedName>
</protein>
<evidence type="ECO:0000313" key="2">
    <source>
        <dbReference type="Proteomes" id="UP000789702"/>
    </source>
</evidence>
<evidence type="ECO:0000313" key="1">
    <source>
        <dbReference type="EMBL" id="CAG8557488.1"/>
    </source>
</evidence>
<comment type="caution">
    <text evidence="1">The sequence shown here is derived from an EMBL/GenBank/DDBJ whole genome shotgun (WGS) entry which is preliminary data.</text>
</comment>
<keyword evidence="2" id="KW-1185">Reference proteome</keyword>
<reference evidence="1" key="1">
    <citation type="submission" date="2021-06" db="EMBL/GenBank/DDBJ databases">
        <authorList>
            <person name="Kallberg Y."/>
            <person name="Tangrot J."/>
            <person name="Rosling A."/>
        </authorList>
    </citation>
    <scope>NUCLEOTIDE SEQUENCE</scope>
    <source>
        <strain evidence="1">IL203A</strain>
    </source>
</reference>
<proteinExistence type="predicted"/>
<sequence>MDEIDNNENRIYDHRVYNDEMNFFENNNYNSELIIPNDSVSVLSVLDSLITNSSTNLDTNSSTNLIANSSTTNSSFNINVIKKFNKATTSKNRSP</sequence>
<organism evidence="1 2">
    <name type="scientific">Dentiscutata heterogama</name>
    <dbReference type="NCBI Taxonomy" id="1316150"/>
    <lineage>
        <taxon>Eukaryota</taxon>
        <taxon>Fungi</taxon>
        <taxon>Fungi incertae sedis</taxon>
        <taxon>Mucoromycota</taxon>
        <taxon>Glomeromycotina</taxon>
        <taxon>Glomeromycetes</taxon>
        <taxon>Diversisporales</taxon>
        <taxon>Gigasporaceae</taxon>
        <taxon>Dentiscutata</taxon>
    </lineage>
</organism>